<dbReference type="GO" id="GO:0000271">
    <property type="term" value="P:polysaccharide biosynthetic process"/>
    <property type="evidence" value="ECO:0007669"/>
    <property type="project" value="TreeGrafter"/>
</dbReference>
<dbReference type="Proteomes" id="UP000324376">
    <property type="component" value="Unassembled WGS sequence"/>
</dbReference>
<dbReference type="Gene3D" id="3.40.640.10">
    <property type="entry name" value="Type I PLP-dependent aspartate aminotransferase-like (Major domain)"/>
    <property type="match status" value="1"/>
</dbReference>
<evidence type="ECO:0000313" key="7">
    <source>
        <dbReference type="Proteomes" id="UP000324376"/>
    </source>
</evidence>
<organism evidence="6 7">
    <name type="scientific">Aquimarina intermedia</name>
    <dbReference type="NCBI Taxonomy" id="350814"/>
    <lineage>
        <taxon>Bacteria</taxon>
        <taxon>Pseudomonadati</taxon>
        <taxon>Bacteroidota</taxon>
        <taxon>Flavobacteriia</taxon>
        <taxon>Flavobacteriales</taxon>
        <taxon>Flavobacteriaceae</taxon>
        <taxon>Aquimarina</taxon>
    </lineage>
</organism>
<evidence type="ECO:0000256" key="4">
    <source>
        <dbReference type="PIRSR" id="PIRSR000390-2"/>
    </source>
</evidence>
<accession>A0A5S5CBN7</accession>
<feature type="modified residue" description="N6-(pyridoxal phosphate)lysine" evidence="4">
    <location>
        <position position="208"/>
    </location>
</feature>
<proteinExistence type="inferred from homology"/>
<dbReference type="Gene3D" id="3.90.1150.10">
    <property type="entry name" value="Aspartate Aminotransferase, domain 1"/>
    <property type="match status" value="1"/>
</dbReference>
<comment type="caution">
    <text evidence="6">The sequence shown here is derived from an EMBL/GenBank/DDBJ whole genome shotgun (WGS) entry which is preliminary data.</text>
</comment>
<comment type="similarity">
    <text evidence="2 5">Belongs to the DegT/DnrJ/EryC1 family.</text>
</comment>
<dbReference type="GO" id="GO:0030170">
    <property type="term" value="F:pyridoxal phosphate binding"/>
    <property type="evidence" value="ECO:0007669"/>
    <property type="project" value="UniProtKB-ARBA"/>
</dbReference>
<dbReference type="Pfam" id="PF01041">
    <property type="entry name" value="DegT_DnrJ_EryC1"/>
    <property type="match status" value="1"/>
</dbReference>
<dbReference type="InterPro" id="IPR000653">
    <property type="entry name" value="DegT/StrS_aminotransferase"/>
</dbReference>
<keyword evidence="7" id="KW-1185">Reference proteome</keyword>
<name>A0A5S5CBN7_9FLAO</name>
<evidence type="ECO:0000256" key="5">
    <source>
        <dbReference type="RuleBase" id="RU004508"/>
    </source>
</evidence>
<evidence type="ECO:0000256" key="1">
    <source>
        <dbReference type="ARBA" id="ARBA00022898"/>
    </source>
</evidence>
<reference evidence="6 7" key="1">
    <citation type="submission" date="2019-07" db="EMBL/GenBank/DDBJ databases">
        <title>Genomic Encyclopedia of Archaeal and Bacterial Type Strains, Phase II (KMG-II): from individual species to whole genera.</title>
        <authorList>
            <person name="Goeker M."/>
        </authorList>
    </citation>
    <scope>NUCLEOTIDE SEQUENCE [LARGE SCALE GENOMIC DNA]</scope>
    <source>
        <strain evidence="6 7">DSM 17527</strain>
    </source>
</reference>
<sequence length="404" mass="44816">MLVSLFCTFVKFQYTPMKKIQMVDLKGQYAGIKEQVDSSILEVINTTTFINGPEVHSFQKELEDYLGIKHVIPCANGTDALQIAMMGLGLQPGDEVITADFTFAATVEVIALLQLTPVLVDVEIDSFNIDPEAIRKAITPKTKAIVPVHLFGQAANMDEIMAIAKEHDLYVIEDNAQGIGANYTDKNGRKEKTGTIGHVASTSFFPSKNLGCYGDGGAIFTNDDALAHTIRGIVNHGMYERYHHDVVGVNSRLDSIQAAVLRAKLPNLDAYNNARRNAARKYNKAFKGIDNIITPKVSSGCQTSCDVICDTCDCHVFHQYTLRILNADRDALVKHLNANNIPCGVYYPIPLHSQKAYTSDRYKEADFTVTNQLIKEVISLPMHTELDDEQIDFITQHIIDFISK</sequence>
<evidence type="ECO:0000313" key="6">
    <source>
        <dbReference type="EMBL" id="TYP75922.1"/>
    </source>
</evidence>
<evidence type="ECO:0000256" key="2">
    <source>
        <dbReference type="ARBA" id="ARBA00037999"/>
    </source>
</evidence>
<dbReference type="InterPro" id="IPR015422">
    <property type="entry name" value="PyrdxlP-dep_Trfase_small"/>
</dbReference>
<dbReference type="PIRSF" id="PIRSF000390">
    <property type="entry name" value="PLP_StrS"/>
    <property type="match status" value="1"/>
</dbReference>
<gene>
    <name evidence="6" type="ORF">BD809_102133</name>
</gene>
<dbReference type="InterPro" id="IPR015421">
    <property type="entry name" value="PyrdxlP-dep_Trfase_major"/>
</dbReference>
<dbReference type="GO" id="GO:0008483">
    <property type="term" value="F:transaminase activity"/>
    <property type="evidence" value="ECO:0007669"/>
    <property type="project" value="TreeGrafter"/>
</dbReference>
<keyword evidence="1 4" id="KW-0663">Pyridoxal phosphate</keyword>
<protein>
    <submittedName>
        <fullName evidence="6">dTDP-4-amino-4,6-dideoxygalactose transaminase</fullName>
    </submittedName>
</protein>
<evidence type="ECO:0000256" key="3">
    <source>
        <dbReference type="PIRSR" id="PIRSR000390-1"/>
    </source>
</evidence>
<dbReference type="SUPFAM" id="SSF53383">
    <property type="entry name" value="PLP-dependent transferases"/>
    <property type="match status" value="1"/>
</dbReference>
<dbReference type="InterPro" id="IPR015424">
    <property type="entry name" value="PyrdxlP-dep_Trfase"/>
</dbReference>
<dbReference type="PANTHER" id="PTHR30244">
    <property type="entry name" value="TRANSAMINASE"/>
    <property type="match status" value="1"/>
</dbReference>
<dbReference type="CDD" id="cd00616">
    <property type="entry name" value="AHBA_syn"/>
    <property type="match status" value="1"/>
</dbReference>
<dbReference type="EMBL" id="VNHU01000002">
    <property type="protein sequence ID" value="TYP75922.1"/>
    <property type="molecule type" value="Genomic_DNA"/>
</dbReference>
<dbReference type="FunFam" id="3.40.640.10:FF:000089">
    <property type="entry name" value="Aminotransferase, DegT/DnrJ/EryC1/StrS family"/>
    <property type="match status" value="1"/>
</dbReference>
<dbReference type="AlphaFoldDB" id="A0A5S5CBN7"/>
<feature type="active site" description="Proton acceptor" evidence="3">
    <location>
        <position position="208"/>
    </location>
</feature>
<dbReference type="PANTHER" id="PTHR30244:SF42">
    <property type="entry name" value="UDP-2-ACETAMIDO-2-DEOXY-3-OXO-D-GLUCURONATE AMINOTRANSFERASE"/>
    <property type="match status" value="1"/>
</dbReference>